<gene>
    <name evidence="1" type="ORF">SAMN04488009_2302</name>
</gene>
<accession>A0ABY1SIC3</accession>
<comment type="caution">
    <text evidence="1">The sequence shown here is derived from an EMBL/GenBank/DDBJ whole genome shotgun (WGS) entry which is preliminary data.</text>
</comment>
<dbReference type="RefSeq" id="WP_089260754.1">
    <property type="nucleotide sequence ID" value="NZ_FZNV01000003.1"/>
</dbReference>
<dbReference type="InterPro" id="IPR012467">
    <property type="entry name" value="DUF1684"/>
</dbReference>
<organism evidence="1 2">
    <name type="scientific">Maribacter sedimenticola</name>
    <dbReference type="NCBI Taxonomy" id="228956"/>
    <lineage>
        <taxon>Bacteria</taxon>
        <taxon>Pseudomonadati</taxon>
        <taxon>Bacteroidota</taxon>
        <taxon>Flavobacteriia</taxon>
        <taxon>Flavobacteriales</taxon>
        <taxon>Flavobacteriaceae</taxon>
        <taxon>Maribacter</taxon>
    </lineage>
</organism>
<dbReference type="PANTHER" id="PTHR41913:SF1">
    <property type="entry name" value="DUF1684 DOMAIN-CONTAINING PROTEIN"/>
    <property type="match status" value="1"/>
</dbReference>
<dbReference type="Pfam" id="PF07920">
    <property type="entry name" value="DUF1684"/>
    <property type="match status" value="1"/>
</dbReference>
<proteinExistence type="predicted"/>
<dbReference type="PANTHER" id="PTHR41913">
    <property type="entry name" value="DUF1684 DOMAIN-CONTAINING PROTEIN"/>
    <property type="match status" value="1"/>
</dbReference>
<protein>
    <recommendedName>
        <fullName evidence="3">DUF1684 domain-containing protein</fullName>
    </recommendedName>
</protein>
<dbReference type="EMBL" id="FZNV01000003">
    <property type="protein sequence ID" value="SNR54643.1"/>
    <property type="molecule type" value="Genomic_DNA"/>
</dbReference>
<evidence type="ECO:0000313" key="2">
    <source>
        <dbReference type="Proteomes" id="UP000198337"/>
    </source>
</evidence>
<name>A0ABY1SIC3_9FLAO</name>
<dbReference type="Proteomes" id="UP000198337">
    <property type="component" value="Unassembled WGS sequence"/>
</dbReference>
<sequence length="209" mass="24569">MDSLELVLQQSYYHDKKRLTLLIILQLCIANAQSYNQSVLDFQQHLNEEYKNPDESPLDKKDLKRFKGHDFFPINEKYRVVAKFTKIMNPTPFLMKTTTSRLSMYEVYGVANFELDGKEYQLNVYQNHKLRETEEYKNYLFLPFTDLTNGDQTYGGGRFIDLEIPEEETIVIDFNKAYNPYCAYNSNYSCPIPPKENDLDIHITAGIKK</sequence>
<reference evidence="1 2" key="1">
    <citation type="submission" date="2017-06" db="EMBL/GenBank/DDBJ databases">
        <authorList>
            <person name="Varghese N."/>
            <person name="Submissions S."/>
        </authorList>
    </citation>
    <scope>NUCLEOTIDE SEQUENCE [LARGE SCALE GENOMIC DNA]</scope>
    <source>
        <strain evidence="1 2">DSM 19840</strain>
    </source>
</reference>
<evidence type="ECO:0008006" key="3">
    <source>
        <dbReference type="Google" id="ProtNLM"/>
    </source>
</evidence>
<keyword evidence="2" id="KW-1185">Reference proteome</keyword>
<evidence type="ECO:0000313" key="1">
    <source>
        <dbReference type="EMBL" id="SNR54643.1"/>
    </source>
</evidence>